<keyword evidence="10" id="KW-1185">Reference proteome</keyword>
<evidence type="ECO:0000256" key="6">
    <source>
        <dbReference type="ARBA" id="ARBA00022989"/>
    </source>
</evidence>
<keyword evidence="3" id="KW-0813">Transport</keyword>
<proteinExistence type="inferred from homology"/>
<feature type="transmembrane region" description="Helical" evidence="8">
    <location>
        <begin position="483"/>
        <end position="506"/>
    </location>
</feature>
<keyword evidence="4" id="KW-1003">Cell membrane</keyword>
<evidence type="ECO:0000256" key="8">
    <source>
        <dbReference type="SAM" id="Phobius"/>
    </source>
</evidence>
<dbReference type="AlphaFoldDB" id="A0A1G9AT59"/>
<keyword evidence="5 8" id="KW-0812">Transmembrane</keyword>
<gene>
    <name evidence="9" type="ORF">SAMN05660337_0021</name>
</gene>
<evidence type="ECO:0000313" key="9">
    <source>
        <dbReference type="EMBL" id="SDK30492.1"/>
    </source>
</evidence>
<feature type="transmembrane region" description="Helical" evidence="8">
    <location>
        <begin position="326"/>
        <end position="344"/>
    </location>
</feature>
<dbReference type="GO" id="GO:0005886">
    <property type="term" value="C:plasma membrane"/>
    <property type="evidence" value="ECO:0007669"/>
    <property type="project" value="UniProtKB-SubCell"/>
</dbReference>
<feature type="transmembrane region" description="Helical" evidence="8">
    <location>
        <begin position="451"/>
        <end position="471"/>
    </location>
</feature>
<feature type="transmembrane region" description="Helical" evidence="8">
    <location>
        <begin position="236"/>
        <end position="257"/>
    </location>
</feature>
<feature type="transmembrane region" description="Helical" evidence="8">
    <location>
        <begin position="93"/>
        <end position="114"/>
    </location>
</feature>
<feature type="transmembrane region" description="Helical" evidence="8">
    <location>
        <begin position="356"/>
        <end position="381"/>
    </location>
</feature>
<dbReference type="GO" id="GO:0022857">
    <property type="term" value="F:transmembrane transporter activity"/>
    <property type="evidence" value="ECO:0007669"/>
    <property type="project" value="InterPro"/>
</dbReference>
<evidence type="ECO:0000256" key="4">
    <source>
        <dbReference type="ARBA" id="ARBA00022475"/>
    </source>
</evidence>
<comment type="similarity">
    <text evidence="2">Belongs to the BCCT transporter (TC 2.A.15) family.</text>
</comment>
<evidence type="ECO:0000256" key="5">
    <source>
        <dbReference type="ARBA" id="ARBA00022692"/>
    </source>
</evidence>
<organism evidence="9 10">
    <name type="scientific">Maridesulfovibrio ferrireducens</name>
    <dbReference type="NCBI Taxonomy" id="246191"/>
    <lineage>
        <taxon>Bacteria</taxon>
        <taxon>Pseudomonadati</taxon>
        <taxon>Thermodesulfobacteriota</taxon>
        <taxon>Desulfovibrionia</taxon>
        <taxon>Desulfovibrionales</taxon>
        <taxon>Desulfovibrionaceae</taxon>
        <taxon>Maridesulfovibrio</taxon>
    </lineage>
</organism>
<comment type="subcellular location">
    <subcellularLocation>
        <location evidence="1">Cell membrane</location>
        <topology evidence="1">Multi-pass membrane protein</topology>
    </subcellularLocation>
</comment>
<dbReference type="PANTHER" id="PTHR30047">
    <property type="entry name" value="HIGH-AFFINITY CHOLINE TRANSPORT PROTEIN-RELATED"/>
    <property type="match status" value="1"/>
</dbReference>
<feature type="transmembrane region" description="Helical" evidence="8">
    <location>
        <begin position="149"/>
        <end position="166"/>
    </location>
</feature>
<evidence type="ECO:0000256" key="7">
    <source>
        <dbReference type="ARBA" id="ARBA00023136"/>
    </source>
</evidence>
<name>A0A1G9AT59_9BACT</name>
<keyword evidence="6 8" id="KW-1133">Transmembrane helix</keyword>
<dbReference type="InterPro" id="IPR000060">
    <property type="entry name" value="BCCT_transptr"/>
</dbReference>
<evidence type="ECO:0000256" key="3">
    <source>
        <dbReference type="ARBA" id="ARBA00022448"/>
    </source>
</evidence>
<dbReference type="OrthoDB" id="9775735at2"/>
<feature type="transmembrane region" description="Helical" evidence="8">
    <location>
        <begin position="12"/>
        <end position="33"/>
    </location>
</feature>
<reference evidence="10" key="1">
    <citation type="submission" date="2016-10" db="EMBL/GenBank/DDBJ databases">
        <authorList>
            <person name="Varghese N."/>
            <person name="Submissions S."/>
        </authorList>
    </citation>
    <scope>NUCLEOTIDE SEQUENCE [LARGE SCALE GENOMIC DNA]</scope>
    <source>
        <strain evidence="10">DSM 16995</strain>
    </source>
</reference>
<keyword evidence="7 8" id="KW-0472">Membrane</keyword>
<dbReference type="Pfam" id="PF02028">
    <property type="entry name" value="BCCT"/>
    <property type="match status" value="1"/>
</dbReference>
<protein>
    <submittedName>
        <fullName evidence="9">Glycine betaine transporter</fullName>
    </submittedName>
</protein>
<evidence type="ECO:0000313" key="10">
    <source>
        <dbReference type="Proteomes" id="UP000199053"/>
    </source>
</evidence>
<feature type="transmembrane region" description="Helical" evidence="8">
    <location>
        <begin position="269"/>
        <end position="289"/>
    </location>
</feature>
<feature type="transmembrane region" description="Helical" evidence="8">
    <location>
        <begin position="201"/>
        <end position="230"/>
    </location>
</feature>
<evidence type="ECO:0000256" key="2">
    <source>
        <dbReference type="ARBA" id="ARBA00005658"/>
    </source>
</evidence>
<evidence type="ECO:0000256" key="1">
    <source>
        <dbReference type="ARBA" id="ARBA00004651"/>
    </source>
</evidence>
<feature type="transmembrane region" description="Helical" evidence="8">
    <location>
        <begin position="414"/>
        <end position="439"/>
    </location>
</feature>
<feature type="transmembrane region" description="Helical" evidence="8">
    <location>
        <begin position="53"/>
        <end position="73"/>
    </location>
</feature>
<dbReference type="Proteomes" id="UP000199053">
    <property type="component" value="Unassembled WGS sequence"/>
</dbReference>
<accession>A0A1G9AT59</accession>
<dbReference type="RefSeq" id="WP_092157085.1">
    <property type="nucleotide sequence ID" value="NZ_FNGA01000001.1"/>
</dbReference>
<dbReference type="PANTHER" id="PTHR30047:SF7">
    <property type="entry name" value="HIGH-AFFINITY CHOLINE TRANSPORT PROTEIN"/>
    <property type="match status" value="1"/>
</dbReference>
<dbReference type="EMBL" id="FNGA01000001">
    <property type="protein sequence ID" value="SDK30492.1"/>
    <property type="molecule type" value="Genomic_DNA"/>
</dbReference>
<sequence length="514" mass="55270">MKARLLALMGETDYSIFVTVMALMLCILTAISMNPAAVSSALSFFQNVITVNFTWFIMLLVGVNFFFAMWIALSRYGKIILGNEGDKPEFSYLSWISMLFSAGVGIGFVCFGVAEPMWHLYTSTHTANMGATGAAAGVPMAIQITVSNWGASCWALFAVGGMAIALPSYRKNLPMCVGTGLFGILGKKCTTSPIAKAADTLGIIGAICGNSAALGMGVMSISTAMLRIFGVEIGTFGQFSIMATIIVAFIISSVSGLQRGVRILSIGNLVIAAGLLIFVLVAGPTTYLLNMVTEVTGMYVSQFMNMNFFTDAGHLQQGGWIRWWPVFYWLWWISYIPFVGGFIARISKGRSLREFVVGVTLATTVVSLLWFTIMGGAGAWAELSHNLPIWTTMQAQGSEPAIYMLLESYPMGNIAAVFALISLLVFTITTSDSASFFISMQVSKGNRNPTAASRILWGLVLGMLGVAVMAVGGEEAMNALKSLAVAGSAPFCIIQVMLIISLYRMLKMIDRGEM</sequence>